<evidence type="ECO:0000313" key="3">
    <source>
        <dbReference type="EMBL" id="MTI26079.1"/>
    </source>
</evidence>
<dbReference type="PANTHER" id="PTHR42208:SF1">
    <property type="entry name" value="HEAVY METAL TRANSPORTER"/>
    <property type="match status" value="1"/>
</dbReference>
<feature type="transmembrane region" description="Helical" evidence="1">
    <location>
        <begin position="185"/>
        <end position="204"/>
    </location>
</feature>
<dbReference type="Pfam" id="PF13386">
    <property type="entry name" value="DsbD_2"/>
    <property type="match status" value="1"/>
</dbReference>
<keyword evidence="1" id="KW-1133">Transmembrane helix</keyword>
<feature type="domain" description="Urease accessory protein UreH-like transmembrane" evidence="2">
    <location>
        <begin position="9"/>
        <end position="200"/>
    </location>
</feature>
<feature type="transmembrane region" description="Helical" evidence="1">
    <location>
        <begin position="72"/>
        <end position="90"/>
    </location>
</feature>
<feature type="transmembrane region" description="Helical" evidence="1">
    <location>
        <begin position="120"/>
        <end position="142"/>
    </location>
</feature>
<feature type="transmembrane region" description="Helical" evidence="1">
    <location>
        <begin position="43"/>
        <end position="60"/>
    </location>
</feature>
<keyword evidence="1" id="KW-0472">Membrane</keyword>
<protein>
    <submittedName>
        <fullName evidence="3">Sulfite exporter TauE/SafE family protein</fullName>
    </submittedName>
</protein>
<keyword evidence="1" id="KW-0812">Transmembrane</keyword>
<sequence length="233" mass="24503">MNALFITGLMTGLVGSLHCATMCGPLAMAVYSKSPYSRQIAYNAGRITTYIILGVAFGMVGQGLAIFGSQQVLSIVMGATIIVLTLYPRFQHKLLQSTWHTKVIVPMRKLLSGLVDGQKLLSVFFIGVLNGLLPCGLVYMGLSMAVASGSVGGAVLVMAGFGLGTSPVMLGLIGALKFLKSRHAFSYQHVITSVAIIMGTLLILRGMALDIPYVSPAMTALGWDLGITTCGTP</sequence>
<dbReference type="RefSeq" id="WP_155172880.1">
    <property type="nucleotide sequence ID" value="NZ_BAAAFL010000051.1"/>
</dbReference>
<name>A0ABW9RPL1_9BACT</name>
<evidence type="ECO:0000256" key="1">
    <source>
        <dbReference type="SAM" id="Phobius"/>
    </source>
</evidence>
<evidence type="ECO:0000313" key="4">
    <source>
        <dbReference type="Proteomes" id="UP000798808"/>
    </source>
</evidence>
<organism evidence="3 4">
    <name type="scientific">Fulvivirga kasyanovii</name>
    <dbReference type="NCBI Taxonomy" id="396812"/>
    <lineage>
        <taxon>Bacteria</taxon>
        <taxon>Pseudomonadati</taxon>
        <taxon>Bacteroidota</taxon>
        <taxon>Cytophagia</taxon>
        <taxon>Cytophagales</taxon>
        <taxon>Fulvivirgaceae</taxon>
        <taxon>Fulvivirga</taxon>
    </lineage>
</organism>
<dbReference type="InterPro" id="IPR039447">
    <property type="entry name" value="UreH-like_TM_dom"/>
</dbReference>
<reference evidence="3 4" key="1">
    <citation type="submission" date="2019-02" db="EMBL/GenBank/DDBJ databases">
        <authorList>
            <person name="Goldberg S.R."/>
            <person name="Haltli B.A."/>
            <person name="Correa H."/>
            <person name="Russell K.G."/>
        </authorList>
    </citation>
    <scope>NUCLEOTIDE SEQUENCE [LARGE SCALE GENOMIC DNA]</scope>
    <source>
        <strain evidence="3 4">JCM 16186</strain>
    </source>
</reference>
<evidence type="ECO:0000259" key="2">
    <source>
        <dbReference type="Pfam" id="PF13386"/>
    </source>
</evidence>
<keyword evidence="4" id="KW-1185">Reference proteome</keyword>
<proteinExistence type="predicted"/>
<dbReference type="Proteomes" id="UP000798808">
    <property type="component" value="Unassembled WGS sequence"/>
</dbReference>
<dbReference type="EMBL" id="SMLW01000561">
    <property type="protein sequence ID" value="MTI26079.1"/>
    <property type="molecule type" value="Genomic_DNA"/>
</dbReference>
<gene>
    <name evidence="3" type="ORF">E1163_14065</name>
</gene>
<comment type="caution">
    <text evidence="3">The sequence shown here is derived from an EMBL/GenBank/DDBJ whole genome shotgun (WGS) entry which is preliminary data.</text>
</comment>
<feature type="transmembrane region" description="Helical" evidence="1">
    <location>
        <begin position="154"/>
        <end position="179"/>
    </location>
</feature>
<dbReference type="PANTHER" id="PTHR42208">
    <property type="entry name" value="HEAVY METAL TRANSPORTER-RELATED"/>
    <property type="match status" value="1"/>
</dbReference>
<accession>A0ABW9RPL1</accession>